<evidence type="ECO:0000313" key="6">
    <source>
        <dbReference type="Proteomes" id="UP000308730"/>
    </source>
</evidence>
<evidence type="ECO:0000313" key="5">
    <source>
        <dbReference type="EMBL" id="THH29594.1"/>
    </source>
</evidence>
<evidence type="ECO:0000256" key="4">
    <source>
        <dbReference type="SAM" id="MobiDB-lite"/>
    </source>
</evidence>
<accession>A0A4S4MTM2</accession>
<evidence type="ECO:0000256" key="2">
    <source>
        <dbReference type="ARBA" id="ARBA00022741"/>
    </source>
</evidence>
<dbReference type="SUPFAM" id="SSF52540">
    <property type="entry name" value="P-loop containing nucleoside triphosphate hydrolases"/>
    <property type="match status" value="1"/>
</dbReference>
<dbReference type="PANTHER" id="PTHR11259:SF1">
    <property type="entry name" value="RAS-RELATED GTP-BINDING PROTEIN"/>
    <property type="match status" value="1"/>
</dbReference>
<feature type="region of interest" description="Disordered" evidence="4">
    <location>
        <begin position="825"/>
        <end position="893"/>
    </location>
</feature>
<evidence type="ECO:0000256" key="3">
    <source>
        <dbReference type="ARBA" id="ARBA00023134"/>
    </source>
</evidence>
<keyword evidence="6" id="KW-1185">Reference proteome</keyword>
<comment type="caution">
    <text evidence="5">The sequence shown here is derived from an EMBL/GenBank/DDBJ whole genome shotgun (WGS) entry which is preliminary data.</text>
</comment>
<dbReference type="AlphaFoldDB" id="A0A4S4MTM2"/>
<dbReference type="GO" id="GO:0010507">
    <property type="term" value="P:negative regulation of autophagy"/>
    <property type="evidence" value="ECO:0007669"/>
    <property type="project" value="TreeGrafter"/>
</dbReference>
<organism evidence="5 6">
    <name type="scientific">Antrodiella citrinella</name>
    <dbReference type="NCBI Taxonomy" id="2447956"/>
    <lineage>
        <taxon>Eukaryota</taxon>
        <taxon>Fungi</taxon>
        <taxon>Dikarya</taxon>
        <taxon>Basidiomycota</taxon>
        <taxon>Agaricomycotina</taxon>
        <taxon>Agaricomycetes</taxon>
        <taxon>Polyporales</taxon>
        <taxon>Steccherinaceae</taxon>
        <taxon>Antrodiella</taxon>
    </lineage>
</organism>
<dbReference type="InterPro" id="IPR027417">
    <property type="entry name" value="P-loop_NTPase"/>
</dbReference>
<dbReference type="GO" id="GO:0000329">
    <property type="term" value="C:fungal-type vacuole membrane"/>
    <property type="evidence" value="ECO:0007669"/>
    <property type="project" value="TreeGrafter"/>
</dbReference>
<dbReference type="Proteomes" id="UP000308730">
    <property type="component" value="Unassembled WGS sequence"/>
</dbReference>
<dbReference type="GO" id="GO:0005525">
    <property type="term" value="F:GTP binding"/>
    <property type="evidence" value="ECO:0007669"/>
    <property type="project" value="UniProtKB-KW"/>
</dbReference>
<dbReference type="InterPro" id="IPR006762">
    <property type="entry name" value="Gtr1_RagA"/>
</dbReference>
<dbReference type="GO" id="GO:1904263">
    <property type="term" value="P:positive regulation of TORC1 signaling"/>
    <property type="evidence" value="ECO:0007669"/>
    <property type="project" value="TreeGrafter"/>
</dbReference>
<dbReference type="GO" id="GO:0003924">
    <property type="term" value="F:GTPase activity"/>
    <property type="evidence" value="ECO:0007669"/>
    <property type="project" value="TreeGrafter"/>
</dbReference>
<dbReference type="Gene3D" id="3.40.50.300">
    <property type="entry name" value="P-loop containing nucleotide triphosphate hydrolases"/>
    <property type="match status" value="1"/>
</dbReference>
<proteinExistence type="inferred from homology"/>
<dbReference type="GO" id="GO:0009267">
    <property type="term" value="P:cellular response to starvation"/>
    <property type="evidence" value="ECO:0007669"/>
    <property type="project" value="TreeGrafter"/>
</dbReference>
<sequence>MKKKVLLMGASGSGKTSMRSLIFSNNPASLTSRLGATIDVEQNHVRFLGDLILNLWDCGGQDAFMDSYLSTQQSTIFSHVGVLIYVFEVESRNMQKDLEYYTDCLKALRKYSPEANVFLLVHKMDLVRAPQKRSVLEKKAKDLRQLENMPKKRRTEEQVARRRYNRQQRHNALALMKPPAQAPAQKRKPQCSVKPVQIPATVFKIPTITPLDWARKNLWNHADWESIHMVSRFVKYSGYEDDETYAARRYHLEIANLTEVEELPVDLETFRPSNTAEAWFQLRLLRDRVSDNCTSEGDIMDISRHRGRLAMAYAGICGMEPYTGETVKGLAVVDMVRMAFGDDLPAGPIGEIFRVTFDKPFRLQTPHEDYMAANHTSRADLIVSTHRITDPSLTFKNVIHTDPLIKYSFLPGLNKTKSYFDSTLVLFAKESAKADDEYPEAAQMRLEYTLVTARAVLMEWGVEDPTVFGITQVGSKVQFWVCAKDETRELGTDDGSVDHDQLDVNAILAEASVFGPCGPELDLTDLYDFFSFYNTLCAIRDTRVVPLAAVLRARDMGEVLSGFGDRFNTLSADDNDNDNDDDNDNWCSLDPDSWNQYGGPIGDECAGGGSYSRMDDCRDDDDGKPWGNALYHDHEEALDRHYDQDDDGEPWAIALDRDDPTGSDIREEPAMFARLSASLRRTQAGLGALPGAERPRILPRAMADPLSDVEVEEIEEEIEVEEAKAEEVEENAEGKDEDEQSIKQESEQELGSVLMDVTVEAAVSRKRKLAETVEVWHAHVVKHARVTPGVDHFERTPELRRTPLFEVLGVGSPPPPPRVQQPLPPLPPFDDDALINHGPQNASGRTPLPRVLGFEDLAPRPIRRQPLPPLPLLDDDTVVNHGPRDAYGRTPLPRVLGFENFPRLRRRLNPSLLSRRSSGHPL</sequence>
<feature type="region of interest" description="Disordered" evidence="4">
    <location>
        <begin position="719"/>
        <end position="749"/>
    </location>
</feature>
<dbReference type="GO" id="GO:1990131">
    <property type="term" value="C:Gtr1-Gtr2 GTPase complex"/>
    <property type="evidence" value="ECO:0007669"/>
    <property type="project" value="TreeGrafter"/>
</dbReference>
<comment type="similarity">
    <text evidence="1">Belongs to the GTR/RAG GTP-binding protein family.</text>
</comment>
<dbReference type="GO" id="GO:0005634">
    <property type="term" value="C:nucleus"/>
    <property type="evidence" value="ECO:0007669"/>
    <property type="project" value="TreeGrafter"/>
</dbReference>
<feature type="compositionally biased region" description="Acidic residues" evidence="4">
    <location>
        <begin position="727"/>
        <end position="739"/>
    </location>
</feature>
<dbReference type="OrthoDB" id="10020193at2759"/>
<dbReference type="Pfam" id="PF04670">
    <property type="entry name" value="Gtr1_RagA"/>
    <property type="match status" value="1"/>
</dbReference>
<reference evidence="5 6" key="1">
    <citation type="submission" date="2019-02" db="EMBL/GenBank/DDBJ databases">
        <title>Genome sequencing of the rare red list fungi Antrodiella citrinella (Flaviporus citrinellus).</title>
        <authorList>
            <person name="Buettner E."/>
            <person name="Kellner H."/>
        </authorList>
    </citation>
    <scope>NUCLEOTIDE SEQUENCE [LARGE SCALE GENOMIC DNA]</scope>
    <source>
        <strain evidence="5 6">DSM 108506</strain>
    </source>
</reference>
<dbReference type="EMBL" id="SGPM01000117">
    <property type="protein sequence ID" value="THH29594.1"/>
    <property type="molecule type" value="Genomic_DNA"/>
</dbReference>
<dbReference type="PANTHER" id="PTHR11259">
    <property type="entry name" value="RAS-RELATED GTP BINDING RAG/GTR YEAST"/>
    <property type="match status" value="1"/>
</dbReference>
<keyword evidence="2" id="KW-0547">Nucleotide-binding</keyword>
<gene>
    <name evidence="5" type="ORF">EUX98_g4610</name>
</gene>
<keyword evidence="3" id="KW-0342">GTP-binding</keyword>
<evidence type="ECO:0000256" key="1">
    <source>
        <dbReference type="ARBA" id="ARBA00007756"/>
    </source>
</evidence>
<evidence type="ECO:0008006" key="7">
    <source>
        <dbReference type="Google" id="ProtNLM"/>
    </source>
</evidence>
<name>A0A4S4MTM2_9APHY</name>
<protein>
    <recommendedName>
        <fullName evidence="7">GTP-binding protein</fullName>
    </recommendedName>
</protein>